<evidence type="ECO:0000259" key="1">
    <source>
        <dbReference type="Pfam" id="PF02803"/>
    </source>
</evidence>
<dbReference type="SUPFAM" id="SSF53901">
    <property type="entry name" value="Thiolase-like"/>
    <property type="match status" value="1"/>
</dbReference>
<protein>
    <submittedName>
        <fullName evidence="3">Thiolase_C domain-containing protein</fullName>
    </submittedName>
</protein>
<keyword evidence="2" id="KW-1185">Reference proteome</keyword>
<dbReference type="Proteomes" id="UP000036681">
    <property type="component" value="Unplaced"/>
</dbReference>
<dbReference type="Pfam" id="PF02803">
    <property type="entry name" value="Thiolase_C"/>
    <property type="match status" value="1"/>
</dbReference>
<dbReference type="Gene3D" id="3.40.47.10">
    <property type="match status" value="1"/>
</dbReference>
<proteinExistence type="predicted"/>
<dbReference type="InterPro" id="IPR020617">
    <property type="entry name" value="Thiolase_C"/>
</dbReference>
<dbReference type="InterPro" id="IPR016039">
    <property type="entry name" value="Thiolase-like"/>
</dbReference>
<reference evidence="3" key="1">
    <citation type="submission" date="2017-02" db="UniProtKB">
        <authorList>
            <consortium name="WormBaseParasite"/>
        </authorList>
    </citation>
    <scope>IDENTIFICATION</scope>
</reference>
<dbReference type="GO" id="GO:0016747">
    <property type="term" value="F:acyltransferase activity, transferring groups other than amino-acyl groups"/>
    <property type="evidence" value="ECO:0007669"/>
    <property type="project" value="InterPro"/>
</dbReference>
<organism evidence="2 3">
    <name type="scientific">Ascaris lumbricoides</name>
    <name type="common">Giant roundworm</name>
    <dbReference type="NCBI Taxonomy" id="6252"/>
    <lineage>
        <taxon>Eukaryota</taxon>
        <taxon>Metazoa</taxon>
        <taxon>Ecdysozoa</taxon>
        <taxon>Nematoda</taxon>
        <taxon>Chromadorea</taxon>
        <taxon>Rhabditida</taxon>
        <taxon>Spirurina</taxon>
        <taxon>Ascaridomorpha</taxon>
        <taxon>Ascaridoidea</taxon>
        <taxon>Ascarididae</taxon>
        <taxon>Ascaris</taxon>
    </lineage>
</organism>
<evidence type="ECO:0000313" key="2">
    <source>
        <dbReference type="Proteomes" id="UP000036681"/>
    </source>
</evidence>
<evidence type="ECO:0000313" key="3">
    <source>
        <dbReference type="WBParaSite" id="ALUE_0001943101-mRNA-1"/>
    </source>
</evidence>
<feature type="domain" description="Thiolase C-terminal" evidence="1">
    <location>
        <begin position="29"/>
        <end position="72"/>
    </location>
</feature>
<accession>A0A0M3IL03</accession>
<dbReference type="AlphaFoldDB" id="A0A0M3IL03"/>
<sequence>MLATKSRTRIRLREGREYSYRNTSSGYFHPFVFRMSGARIVGHLVHTLKPGQKGCAAICNGGGGAGGMIIEKL</sequence>
<name>A0A0M3IL03_ASCLU</name>
<dbReference type="WBParaSite" id="ALUE_0001943101-mRNA-1">
    <property type="protein sequence ID" value="ALUE_0001943101-mRNA-1"/>
    <property type="gene ID" value="ALUE_0001943101"/>
</dbReference>